<dbReference type="InterPro" id="IPR042099">
    <property type="entry name" value="ANL_N_sf"/>
</dbReference>
<comment type="caution">
    <text evidence="1">The sequence shown here is derived from an EMBL/GenBank/DDBJ whole genome shotgun (WGS) entry which is preliminary data.</text>
</comment>
<evidence type="ECO:0008006" key="3">
    <source>
        <dbReference type="Google" id="ProtNLM"/>
    </source>
</evidence>
<sequence>MDAQAYDRSLIGDWLGHDLDAWTRRVVRRNFHPDTGAPYWLKRVADLGFDPLEIETFADLVNFGPFPLEILRTIDPAALVPQAVPRPLSGRVWETGGTTGKPCRVFLTDDTIAERGEWKRWALVKDGFDEGRNWLQASPTGPHIVGNSISEITDQYPYAGQVHTIDMDPRWVKRMIRAGNLPVANEYTDHLLEQIIQILDTQEIHYLCTTPALFHLMLTKHRAHAARLQGVALVGTRVTPEMYADFVDVLGSGVCALWYGNTLYGIAPMLPPEDGGALLPHVPPYPQVQFTVVEKHDWTTPVEYGQVGQVKVTILQDDLFLPNILERDQAVRFDTGDRWPSDGVANVGPLYVAQNTPEDIY</sequence>
<protein>
    <recommendedName>
        <fullName evidence="3">Arylcarboxylate reductase</fullName>
    </recommendedName>
</protein>
<dbReference type="EMBL" id="JACHGN010000013">
    <property type="protein sequence ID" value="MBB5136029.1"/>
    <property type="molecule type" value="Genomic_DNA"/>
</dbReference>
<name>A0A840PAJ4_9ACTN</name>
<keyword evidence="2" id="KW-1185">Reference proteome</keyword>
<dbReference type="Gene3D" id="3.40.50.12780">
    <property type="entry name" value="N-terminal domain of ligase-like"/>
    <property type="match status" value="1"/>
</dbReference>
<organism evidence="1 2">
    <name type="scientific">Thermocatellispora tengchongensis</name>
    <dbReference type="NCBI Taxonomy" id="1073253"/>
    <lineage>
        <taxon>Bacteria</taxon>
        <taxon>Bacillati</taxon>
        <taxon>Actinomycetota</taxon>
        <taxon>Actinomycetes</taxon>
        <taxon>Streptosporangiales</taxon>
        <taxon>Streptosporangiaceae</taxon>
        <taxon>Thermocatellispora</taxon>
    </lineage>
</organism>
<dbReference type="Proteomes" id="UP000578449">
    <property type="component" value="Unassembled WGS sequence"/>
</dbReference>
<dbReference type="AlphaFoldDB" id="A0A840PAJ4"/>
<reference evidence="1 2" key="1">
    <citation type="submission" date="2020-08" db="EMBL/GenBank/DDBJ databases">
        <title>Genomic Encyclopedia of Type Strains, Phase IV (KMG-IV): sequencing the most valuable type-strain genomes for metagenomic binning, comparative biology and taxonomic classification.</title>
        <authorList>
            <person name="Goeker M."/>
        </authorList>
    </citation>
    <scope>NUCLEOTIDE SEQUENCE [LARGE SCALE GENOMIC DNA]</scope>
    <source>
        <strain evidence="1 2">DSM 45615</strain>
    </source>
</reference>
<evidence type="ECO:0000313" key="1">
    <source>
        <dbReference type="EMBL" id="MBB5136029.1"/>
    </source>
</evidence>
<gene>
    <name evidence="1" type="ORF">HNP84_005773</name>
</gene>
<evidence type="ECO:0000313" key="2">
    <source>
        <dbReference type="Proteomes" id="UP000578449"/>
    </source>
</evidence>
<dbReference type="RefSeq" id="WP_185052957.1">
    <property type="nucleotide sequence ID" value="NZ_BAABIX010000017.1"/>
</dbReference>
<dbReference type="SUPFAM" id="SSF56801">
    <property type="entry name" value="Acetyl-CoA synthetase-like"/>
    <property type="match status" value="1"/>
</dbReference>
<accession>A0A840PAJ4</accession>
<proteinExistence type="predicted"/>